<evidence type="ECO:0008006" key="4">
    <source>
        <dbReference type="Google" id="ProtNLM"/>
    </source>
</evidence>
<organism evidence="2 3">
    <name type="scientific">Lacticaseibacillus yichunensis</name>
    <dbReference type="NCBI Taxonomy" id="2486015"/>
    <lineage>
        <taxon>Bacteria</taxon>
        <taxon>Bacillati</taxon>
        <taxon>Bacillota</taxon>
        <taxon>Bacilli</taxon>
        <taxon>Lactobacillales</taxon>
        <taxon>Lactobacillaceae</taxon>
        <taxon>Lacticaseibacillus</taxon>
    </lineage>
</organism>
<reference evidence="3" key="1">
    <citation type="journal article" date="2019" name="Int. J. Syst. Evol. Microbiol.">
        <title>The Global Catalogue of Microorganisms (GCM) 10K type strain sequencing project: providing services to taxonomists for standard genome sequencing and annotation.</title>
        <authorList>
            <consortium name="The Broad Institute Genomics Platform"/>
            <consortium name="The Broad Institute Genome Sequencing Center for Infectious Disease"/>
            <person name="Wu L."/>
            <person name="Ma J."/>
        </authorList>
    </citation>
    <scope>NUCLEOTIDE SEQUENCE [LARGE SCALE GENOMIC DNA]</scope>
    <source>
        <strain evidence="3">CCM 8947</strain>
    </source>
</reference>
<gene>
    <name evidence="2" type="ORF">ACFQ47_04200</name>
</gene>
<feature type="transmembrane region" description="Helical" evidence="1">
    <location>
        <begin position="143"/>
        <end position="168"/>
    </location>
</feature>
<keyword evidence="1" id="KW-0812">Transmembrane</keyword>
<dbReference type="Proteomes" id="UP001597192">
    <property type="component" value="Unassembled WGS sequence"/>
</dbReference>
<protein>
    <recommendedName>
        <fullName evidence="4">Yip1 domain-containing protein</fullName>
    </recommendedName>
</protein>
<sequence>MKSKDFLTENRFINYLIATKMYKEMYRSKEGIISILLAVITTGYYCYLSSVISADSLTEALNSLLSYVLGGGFGLLGFLVGGLGILIGSISDEMIEVIDNGGMFQSLLGIVFRFYFDGAILFGVITCCIVDLSLLLLPGSFSLVWFCIAGWITAYCFWYALMLSVMLLGTSIRLMVLRHSILHR</sequence>
<proteinExistence type="predicted"/>
<evidence type="ECO:0000313" key="2">
    <source>
        <dbReference type="EMBL" id="MFD1431881.1"/>
    </source>
</evidence>
<name>A0ABW4CQV3_9LACO</name>
<feature type="transmembrane region" description="Helical" evidence="1">
    <location>
        <begin position="31"/>
        <end position="52"/>
    </location>
</feature>
<feature type="transmembrane region" description="Helical" evidence="1">
    <location>
        <begin position="64"/>
        <end position="90"/>
    </location>
</feature>
<accession>A0ABW4CQV3</accession>
<feature type="transmembrane region" description="Helical" evidence="1">
    <location>
        <begin position="111"/>
        <end position="137"/>
    </location>
</feature>
<keyword evidence="1" id="KW-1133">Transmembrane helix</keyword>
<evidence type="ECO:0000313" key="3">
    <source>
        <dbReference type="Proteomes" id="UP001597192"/>
    </source>
</evidence>
<evidence type="ECO:0000256" key="1">
    <source>
        <dbReference type="SAM" id="Phobius"/>
    </source>
</evidence>
<keyword evidence="1" id="KW-0472">Membrane</keyword>
<dbReference type="EMBL" id="JBHTOG010000017">
    <property type="protein sequence ID" value="MFD1431881.1"/>
    <property type="molecule type" value="Genomic_DNA"/>
</dbReference>
<comment type="caution">
    <text evidence="2">The sequence shown here is derived from an EMBL/GenBank/DDBJ whole genome shotgun (WGS) entry which is preliminary data.</text>
</comment>
<dbReference type="RefSeq" id="WP_125698512.1">
    <property type="nucleotide sequence ID" value="NZ_JBHTOG010000017.1"/>
</dbReference>
<keyword evidence="3" id="KW-1185">Reference proteome</keyword>